<dbReference type="AlphaFoldDB" id="A0A5M6CLJ3"/>
<feature type="transmembrane region" description="Helical" evidence="1">
    <location>
        <begin position="18"/>
        <end position="36"/>
    </location>
</feature>
<name>A0A5M6CLJ3_9BACT</name>
<feature type="transmembrane region" description="Helical" evidence="1">
    <location>
        <begin position="79"/>
        <end position="105"/>
    </location>
</feature>
<dbReference type="EMBL" id="VWOX01000039">
    <property type="protein sequence ID" value="KAA5536088.1"/>
    <property type="molecule type" value="Genomic_DNA"/>
</dbReference>
<proteinExistence type="predicted"/>
<evidence type="ECO:0000313" key="2">
    <source>
        <dbReference type="EMBL" id="KAA5536088.1"/>
    </source>
</evidence>
<keyword evidence="3" id="KW-1185">Reference proteome</keyword>
<protein>
    <submittedName>
        <fullName evidence="2">Uncharacterized protein</fullName>
    </submittedName>
</protein>
<feature type="transmembrane region" description="Helical" evidence="1">
    <location>
        <begin position="42"/>
        <end position="58"/>
    </location>
</feature>
<keyword evidence="1" id="KW-0812">Transmembrane</keyword>
<reference evidence="2 3" key="1">
    <citation type="submission" date="2019-08" db="EMBL/GenBank/DDBJ databases">
        <authorList>
            <person name="Dhanesh K."/>
            <person name="Kumar G."/>
            <person name="Sasikala C."/>
            <person name="Venkata Ramana C."/>
        </authorList>
    </citation>
    <scope>NUCLEOTIDE SEQUENCE [LARGE SCALE GENOMIC DNA]</scope>
    <source>
        <strain evidence="2 3">JC645</strain>
    </source>
</reference>
<evidence type="ECO:0000313" key="3">
    <source>
        <dbReference type="Proteomes" id="UP000324479"/>
    </source>
</evidence>
<evidence type="ECO:0000256" key="1">
    <source>
        <dbReference type="SAM" id="Phobius"/>
    </source>
</evidence>
<gene>
    <name evidence="2" type="ORF">FYK55_28245</name>
</gene>
<comment type="caution">
    <text evidence="2">The sequence shown here is derived from an EMBL/GenBank/DDBJ whole genome shotgun (WGS) entry which is preliminary data.</text>
</comment>
<feature type="transmembrane region" description="Helical" evidence="1">
    <location>
        <begin position="111"/>
        <end position="131"/>
    </location>
</feature>
<dbReference type="RefSeq" id="WP_150079978.1">
    <property type="nucleotide sequence ID" value="NZ_VWOX01000039.1"/>
</dbReference>
<accession>A0A5M6CLJ3</accession>
<dbReference type="Proteomes" id="UP000324479">
    <property type="component" value="Unassembled WGS sequence"/>
</dbReference>
<organism evidence="2 3">
    <name type="scientific">Roseiconus nitratireducens</name>
    <dbReference type="NCBI Taxonomy" id="2605748"/>
    <lineage>
        <taxon>Bacteria</taxon>
        <taxon>Pseudomonadati</taxon>
        <taxon>Planctomycetota</taxon>
        <taxon>Planctomycetia</taxon>
        <taxon>Pirellulales</taxon>
        <taxon>Pirellulaceae</taxon>
        <taxon>Roseiconus</taxon>
    </lineage>
</organism>
<keyword evidence="1" id="KW-0472">Membrane</keyword>
<sequence length="146" mass="16123">MTDDSHVTLITKRNWDRLLLPVVGVSLVFAALFGTLTGFWRAFTLPGFTLTIWLFLRCTTPARGTKAVTINGNPKVKALLKWLSFFMLLTAGWMFVDTIVIGNSIHAPLSMAQIFVFVLLVGLLLAGVFVIERRYPTKPKPPSSGG</sequence>
<keyword evidence="1" id="KW-1133">Transmembrane helix</keyword>